<name>A0A8H7W907_9HELO</name>
<comment type="similarity">
    <text evidence="2">Belongs to the transcriptional coactivator PC4 family.</text>
</comment>
<dbReference type="EMBL" id="JAFJYH010000097">
    <property type="protein sequence ID" value="KAG4419802.1"/>
    <property type="molecule type" value="Genomic_DNA"/>
</dbReference>
<dbReference type="InterPro" id="IPR045125">
    <property type="entry name" value="Sub1/Tcp4-like"/>
</dbReference>
<accession>A0A8H7W907</accession>
<comment type="subcellular location">
    <subcellularLocation>
        <location evidence="1">Nucleus</location>
    </subcellularLocation>
</comment>
<evidence type="ECO:0000256" key="5">
    <source>
        <dbReference type="ARBA" id="ARBA00023163"/>
    </source>
</evidence>
<evidence type="ECO:0000256" key="6">
    <source>
        <dbReference type="ARBA" id="ARBA00023242"/>
    </source>
</evidence>
<dbReference type="SUPFAM" id="SSF54447">
    <property type="entry name" value="ssDNA-binding transcriptional regulator domain"/>
    <property type="match status" value="1"/>
</dbReference>
<proteinExistence type="inferred from homology"/>
<reference evidence="9" key="1">
    <citation type="submission" date="2021-02" db="EMBL/GenBank/DDBJ databases">
        <title>Genome sequence Cadophora malorum strain M34.</title>
        <authorList>
            <person name="Stefanovic E."/>
            <person name="Vu D."/>
            <person name="Scully C."/>
            <person name="Dijksterhuis J."/>
            <person name="Roader J."/>
            <person name="Houbraken J."/>
        </authorList>
    </citation>
    <scope>NUCLEOTIDE SEQUENCE</scope>
    <source>
        <strain evidence="9">M34</strain>
    </source>
</reference>
<feature type="domain" description="Transcriptional coactivator p15 (PC4) C-terminal" evidence="8">
    <location>
        <begin position="55"/>
        <end position="101"/>
    </location>
</feature>
<feature type="region of interest" description="Disordered" evidence="7">
    <location>
        <begin position="1"/>
        <end position="42"/>
    </location>
</feature>
<dbReference type="GO" id="GO:0060261">
    <property type="term" value="P:positive regulation of transcription initiation by RNA polymerase II"/>
    <property type="evidence" value="ECO:0007669"/>
    <property type="project" value="InterPro"/>
</dbReference>
<keyword evidence="4" id="KW-0238">DNA-binding</keyword>
<dbReference type="AlphaFoldDB" id="A0A8H7W907"/>
<dbReference type="PANTHER" id="PTHR13215">
    <property type="entry name" value="RNA POLYMERASE II TRANSCRIPTIONAL COACTIVATOR"/>
    <property type="match status" value="1"/>
</dbReference>
<gene>
    <name evidence="9" type="ORF">IFR04_007021</name>
</gene>
<keyword evidence="3" id="KW-0805">Transcription regulation</keyword>
<dbReference type="GO" id="GO:0005634">
    <property type="term" value="C:nucleus"/>
    <property type="evidence" value="ECO:0007669"/>
    <property type="project" value="UniProtKB-SubCell"/>
</dbReference>
<dbReference type="Proteomes" id="UP000664132">
    <property type="component" value="Unassembled WGS sequence"/>
</dbReference>
<organism evidence="9 10">
    <name type="scientific">Cadophora malorum</name>
    <dbReference type="NCBI Taxonomy" id="108018"/>
    <lineage>
        <taxon>Eukaryota</taxon>
        <taxon>Fungi</taxon>
        <taxon>Dikarya</taxon>
        <taxon>Ascomycota</taxon>
        <taxon>Pezizomycotina</taxon>
        <taxon>Leotiomycetes</taxon>
        <taxon>Helotiales</taxon>
        <taxon>Ploettnerulaceae</taxon>
        <taxon>Cadophora</taxon>
    </lineage>
</organism>
<feature type="compositionally biased region" description="Acidic residues" evidence="7">
    <location>
        <begin position="13"/>
        <end position="25"/>
    </location>
</feature>
<dbReference type="GO" id="GO:0003677">
    <property type="term" value="F:DNA binding"/>
    <property type="evidence" value="ECO:0007669"/>
    <property type="project" value="UniProtKB-KW"/>
</dbReference>
<keyword evidence="10" id="KW-1185">Reference proteome</keyword>
<evidence type="ECO:0000256" key="1">
    <source>
        <dbReference type="ARBA" id="ARBA00004123"/>
    </source>
</evidence>
<evidence type="ECO:0000313" key="9">
    <source>
        <dbReference type="EMBL" id="KAG4419802.1"/>
    </source>
</evidence>
<evidence type="ECO:0000256" key="3">
    <source>
        <dbReference type="ARBA" id="ARBA00023015"/>
    </source>
</evidence>
<dbReference type="InterPro" id="IPR003173">
    <property type="entry name" value="PC4_C"/>
</dbReference>
<dbReference type="InterPro" id="IPR009044">
    <property type="entry name" value="ssDNA-bd_transcriptional_reg"/>
</dbReference>
<evidence type="ECO:0000259" key="8">
    <source>
        <dbReference type="Pfam" id="PF02229"/>
    </source>
</evidence>
<dbReference type="Gene3D" id="2.30.31.10">
    <property type="entry name" value="Transcriptional Coactivator Pc4, Chain A"/>
    <property type="match status" value="1"/>
</dbReference>
<evidence type="ECO:0000256" key="4">
    <source>
        <dbReference type="ARBA" id="ARBA00023125"/>
    </source>
</evidence>
<protein>
    <recommendedName>
        <fullName evidence="8">Transcriptional coactivator p15 (PC4) C-terminal domain-containing protein</fullName>
    </recommendedName>
</protein>
<sequence length="155" mass="17374">MGKAGKRSHDEVDTYEEDDFVENDDGAARKTKKTKKAEFNSDDQEKFWELSKGNKPRRVTISEFKGNKLISLREFYEKDGKFLPGSKGLSLTIDQYKNLLNAIPTINKQLKGLGIDVSASAASDEESEGEIPKKRVKAKKEAKANIEATSEEDDE</sequence>
<dbReference type="Pfam" id="PF02229">
    <property type="entry name" value="PC4"/>
    <property type="match status" value="1"/>
</dbReference>
<keyword evidence="5" id="KW-0804">Transcription</keyword>
<feature type="region of interest" description="Disordered" evidence="7">
    <location>
        <begin position="118"/>
        <end position="155"/>
    </location>
</feature>
<keyword evidence="6" id="KW-0539">Nucleus</keyword>
<comment type="caution">
    <text evidence="9">The sequence shown here is derived from an EMBL/GenBank/DDBJ whole genome shotgun (WGS) entry which is preliminary data.</text>
</comment>
<evidence type="ECO:0000256" key="7">
    <source>
        <dbReference type="SAM" id="MobiDB-lite"/>
    </source>
</evidence>
<dbReference type="OrthoDB" id="2505440at2759"/>
<evidence type="ECO:0000256" key="2">
    <source>
        <dbReference type="ARBA" id="ARBA00009001"/>
    </source>
</evidence>
<dbReference type="GO" id="GO:0003713">
    <property type="term" value="F:transcription coactivator activity"/>
    <property type="evidence" value="ECO:0007669"/>
    <property type="project" value="InterPro"/>
</dbReference>
<evidence type="ECO:0000313" key="10">
    <source>
        <dbReference type="Proteomes" id="UP000664132"/>
    </source>
</evidence>